<dbReference type="GO" id="GO:0005975">
    <property type="term" value="P:carbohydrate metabolic process"/>
    <property type="evidence" value="ECO:0007669"/>
    <property type="project" value="InterPro"/>
</dbReference>
<dbReference type="InterPro" id="IPR013780">
    <property type="entry name" value="Glyco_hydro_b"/>
</dbReference>
<feature type="domain" description="Glycosyl hydrolase family 31 C-terminal" evidence="6">
    <location>
        <begin position="517"/>
        <end position="608"/>
    </location>
</feature>
<dbReference type="AlphaFoldDB" id="A0A072PZL9"/>
<comment type="catalytic activity">
    <reaction evidence="1">
        <text>Hydrolysis of terminal, non-reducing (1-&gt;4)-linked alpha-D-glucose residues with release of alpha-D-glucose.</text>
        <dbReference type="EC" id="3.2.1.20"/>
    </reaction>
</comment>
<evidence type="ECO:0000259" key="6">
    <source>
        <dbReference type="Pfam" id="PF21365"/>
    </source>
</evidence>
<gene>
    <name evidence="7" type="ORF">A1O9_02655</name>
</gene>
<dbReference type="EC" id="3.2.1.20" evidence="3"/>
<keyword evidence="4" id="KW-0326">Glycosidase</keyword>
<reference evidence="7 8" key="1">
    <citation type="submission" date="2013-03" db="EMBL/GenBank/DDBJ databases">
        <title>The Genome Sequence of Exophiala aquamarina CBS 119918.</title>
        <authorList>
            <consortium name="The Broad Institute Genomics Platform"/>
            <person name="Cuomo C."/>
            <person name="de Hoog S."/>
            <person name="Gorbushina A."/>
            <person name="Walker B."/>
            <person name="Young S.K."/>
            <person name="Zeng Q."/>
            <person name="Gargeya S."/>
            <person name="Fitzgerald M."/>
            <person name="Haas B."/>
            <person name="Abouelleil A."/>
            <person name="Allen A.W."/>
            <person name="Alvarado L."/>
            <person name="Arachchi H.M."/>
            <person name="Berlin A.M."/>
            <person name="Chapman S.B."/>
            <person name="Gainer-Dewar J."/>
            <person name="Goldberg J."/>
            <person name="Griggs A."/>
            <person name="Gujja S."/>
            <person name="Hansen M."/>
            <person name="Howarth C."/>
            <person name="Imamovic A."/>
            <person name="Ireland A."/>
            <person name="Larimer J."/>
            <person name="McCowan C."/>
            <person name="Murphy C."/>
            <person name="Pearson M."/>
            <person name="Poon T.W."/>
            <person name="Priest M."/>
            <person name="Roberts A."/>
            <person name="Saif S."/>
            <person name="Shea T."/>
            <person name="Sisk P."/>
            <person name="Sykes S."/>
            <person name="Wortman J."/>
            <person name="Nusbaum C."/>
            <person name="Birren B."/>
        </authorList>
    </citation>
    <scope>NUCLEOTIDE SEQUENCE [LARGE SCALE GENOMIC DNA]</scope>
    <source>
        <strain evidence="7 8">CBS 119918</strain>
    </source>
</reference>
<sequence length="816" mass="92113">MVINMRISQEGGSNRDALGSRSSIVGGDGKYRFTVLLDGLLRYEWAPDGKFEDRPSSFALHRGQPVPDFKVRETDSSLEIFTGRFHLTYDKQEFTPYGLFAIVVGDTRAPWRYGEDTSRWNLGGTARTLDEVDGRIDMGLGIVSELGFASIDDSESFLFEKDGFVAPRRAGPGRIDGYVFAYGHDFRAAIKALYTVSGPPPLLPRWALGNWWSRYYEYSAESYLALMDKFQETEVPLCVGVIDMDWHLVDDPRVHEAGQTGWTGYTWNKDLFPDPPNFLDQLHKLKLKATLNEHPADGIHSYEDMYEKMAKAVGQSTAHKDPVPFNISDRTFVKAYFDVLLKSLEDDGVDFWWIDWQQGPYSRLKGIDPLWMLNHYHFLHNAERNPNRHPLIFSRYAGPGSHRYPVGFSGDTVVSWASLEFQPEFTATASNVGYGWWSHDIGGHMMGVRDEELLVRWTQLGVLSPIMRLHSTKSRWMGKEPWNLPQYLGDIMVNWLRLRHRLIPYLHSMNARAAIEGEPLVQPMYWEYPRRKEAYQYKNQYLFGTELMVIPITAPLNPHVRLSKTKGWLPPGKYVDFFTGIAYNGDRELWISRPLEQYPVFLREGSIVPLDHTLKPTNGAENPSGFEVIIAVGADGRFEILEEGESQGRPAKNVDWNKTTIVYTQKEGTVEIQQSGKASGTNTQSRGWSLRLVGLTKVGKIGIKGSGPVEDSKAKVSQVSNGVLIDIGEVPAGANVTVELGLNDPQLDLCKEDVITSLIEPIIRSAQIGYTLKDEIWEVVDAKKGTAKSAILNRLQTLDMSLDMSIAIAEFLVDEA</sequence>
<keyword evidence="8" id="KW-1185">Reference proteome</keyword>
<dbReference type="HOGENOM" id="CLU_005043_1_0_1"/>
<dbReference type="Pfam" id="PF21365">
    <property type="entry name" value="Glyco_hydro_31_3rd"/>
    <property type="match status" value="1"/>
</dbReference>
<keyword evidence="4" id="KW-0378">Hydrolase</keyword>
<dbReference type="GO" id="GO:0006491">
    <property type="term" value="P:N-glycan processing"/>
    <property type="evidence" value="ECO:0007669"/>
    <property type="project" value="TreeGrafter"/>
</dbReference>
<dbReference type="OrthoDB" id="1334205at2759"/>
<dbReference type="VEuPathDB" id="FungiDB:A1O9_02655"/>
<dbReference type="SUPFAM" id="SSF51011">
    <property type="entry name" value="Glycosyl hydrolase domain"/>
    <property type="match status" value="1"/>
</dbReference>
<evidence type="ECO:0000256" key="3">
    <source>
        <dbReference type="ARBA" id="ARBA00012741"/>
    </source>
</evidence>
<dbReference type="GO" id="GO:0004558">
    <property type="term" value="F:alpha-1,4-glucosidase activity"/>
    <property type="evidence" value="ECO:0007669"/>
    <property type="project" value="UniProtKB-EC"/>
</dbReference>
<dbReference type="STRING" id="1182545.A0A072PZL9"/>
<protein>
    <recommendedName>
        <fullName evidence="3">alpha-glucosidase</fullName>
        <ecNumber evidence="3">3.2.1.20</ecNumber>
    </recommendedName>
</protein>
<dbReference type="InterPro" id="IPR017853">
    <property type="entry name" value="GH"/>
</dbReference>
<evidence type="ECO:0000256" key="1">
    <source>
        <dbReference type="ARBA" id="ARBA00001657"/>
    </source>
</evidence>
<dbReference type="CDD" id="cd06595">
    <property type="entry name" value="GH31_u1"/>
    <property type="match status" value="1"/>
</dbReference>
<evidence type="ECO:0000256" key="4">
    <source>
        <dbReference type="RuleBase" id="RU361185"/>
    </source>
</evidence>
<dbReference type="EMBL" id="AMGV01000002">
    <property type="protein sequence ID" value="KEF61090.1"/>
    <property type="molecule type" value="Genomic_DNA"/>
</dbReference>
<dbReference type="RefSeq" id="XP_013263680.1">
    <property type="nucleotide sequence ID" value="XM_013408226.1"/>
</dbReference>
<dbReference type="Gene3D" id="2.60.40.1760">
    <property type="entry name" value="glycosyl hydrolase (family 31)"/>
    <property type="match status" value="1"/>
</dbReference>
<dbReference type="Proteomes" id="UP000027920">
    <property type="component" value="Unassembled WGS sequence"/>
</dbReference>
<comment type="caution">
    <text evidence="7">The sequence shown here is derived from an EMBL/GenBank/DDBJ whole genome shotgun (WGS) entry which is preliminary data.</text>
</comment>
<evidence type="ECO:0000259" key="5">
    <source>
        <dbReference type="Pfam" id="PF01055"/>
    </source>
</evidence>
<evidence type="ECO:0000256" key="2">
    <source>
        <dbReference type="ARBA" id="ARBA00007806"/>
    </source>
</evidence>
<dbReference type="InterPro" id="IPR011013">
    <property type="entry name" value="Gal_mutarotase_sf_dom"/>
</dbReference>
<evidence type="ECO:0000313" key="8">
    <source>
        <dbReference type="Proteomes" id="UP000027920"/>
    </source>
</evidence>
<dbReference type="Gene3D" id="2.60.40.1180">
    <property type="entry name" value="Golgi alpha-mannosidase II"/>
    <property type="match status" value="2"/>
</dbReference>
<dbReference type="InterPro" id="IPR000322">
    <property type="entry name" value="Glyco_hydro_31_TIM"/>
</dbReference>
<dbReference type="InterPro" id="IPR048395">
    <property type="entry name" value="Glyco_hydro_31_C"/>
</dbReference>
<dbReference type="PANTHER" id="PTHR22762:SF89">
    <property type="entry name" value="ALPHA-XYLOSIDASE"/>
    <property type="match status" value="1"/>
</dbReference>
<feature type="domain" description="Glycoside hydrolase family 31 TIM barrel" evidence="5">
    <location>
        <begin position="200"/>
        <end position="508"/>
    </location>
</feature>
<proteinExistence type="inferred from homology"/>
<dbReference type="Gene3D" id="3.20.20.80">
    <property type="entry name" value="Glycosidases"/>
    <property type="match status" value="1"/>
</dbReference>
<dbReference type="SUPFAM" id="SSF51445">
    <property type="entry name" value="(Trans)glycosidases"/>
    <property type="match status" value="1"/>
</dbReference>
<dbReference type="Pfam" id="PF01055">
    <property type="entry name" value="Glyco_hydro_31_2nd"/>
    <property type="match status" value="1"/>
</dbReference>
<evidence type="ECO:0000313" key="7">
    <source>
        <dbReference type="EMBL" id="KEF61090.1"/>
    </source>
</evidence>
<name>A0A072PZL9_9EURO</name>
<dbReference type="GeneID" id="25277596"/>
<dbReference type="GO" id="GO:0030246">
    <property type="term" value="F:carbohydrate binding"/>
    <property type="evidence" value="ECO:0007669"/>
    <property type="project" value="InterPro"/>
</dbReference>
<dbReference type="PANTHER" id="PTHR22762">
    <property type="entry name" value="ALPHA-GLUCOSIDASE"/>
    <property type="match status" value="1"/>
</dbReference>
<dbReference type="SUPFAM" id="SSF74650">
    <property type="entry name" value="Galactose mutarotase-like"/>
    <property type="match status" value="1"/>
</dbReference>
<organism evidence="7 8">
    <name type="scientific">Exophiala aquamarina CBS 119918</name>
    <dbReference type="NCBI Taxonomy" id="1182545"/>
    <lineage>
        <taxon>Eukaryota</taxon>
        <taxon>Fungi</taxon>
        <taxon>Dikarya</taxon>
        <taxon>Ascomycota</taxon>
        <taxon>Pezizomycotina</taxon>
        <taxon>Eurotiomycetes</taxon>
        <taxon>Chaetothyriomycetidae</taxon>
        <taxon>Chaetothyriales</taxon>
        <taxon>Herpotrichiellaceae</taxon>
        <taxon>Exophiala</taxon>
    </lineage>
</organism>
<comment type="similarity">
    <text evidence="2 4">Belongs to the glycosyl hydrolase 31 family.</text>
</comment>
<accession>A0A072PZL9</accession>